<dbReference type="Pfam" id="PF00873">
    <property type="entry name" value="ACR_tran"/>
    <property type="match status" value="1"/>
</dbReference>
<gene>
    <name evidence="1" type="ORF">S01H4_55348</name>
</gene>
<proteinExistence type="predicted"/>
<sequence>GYLLVNATLPEGASHERTAEVIAELEVIAAETPGVAHTISVSGYSLLSSVSLSNAGGMFVILDPFASRAVHSEQSSFAIARKLRKDFYRVRDARCVVFNAPPIDGLGNTGGFKLQVRDRTGHGSTELEQTTAGLADALAAQPGLVGLFSSFKANQPQLFINIDRTKAKAAGVSIESIHQTLQVYLGSTYVNDFTAFGRNWQVMAQADAPFRMLPEDIGRLEVRNNDGEMVPLATLLTVEETSGPAVVTRYN</sequence>
<dbReference type="InterPro" id="IPR027463">
    <property type="entry name" value="AcrB_DN_DC_subdom"/>
</dbReference>
<dbReference type="SUPFAM" id="SSF82693">
    <property type="entry name" value="Multidrug efflux transporter AcrB pore domain, PN1, PN2, PC1 and PC2 subdomains"/>
    <property type="match status" value="2"/>
</dbReference>
<dbReference type="SUPFAM" id="SSF82714">
    <property type="entry name" value="Multidrug efflux transporter AcrB TolC docking domain, DN and DC subdomains"/>
    <property type="match status" value="1"/>
</dbReference>
<dbReference type="Gene3D" id="3.30.70.1430">
    <property type="entry name" value="Multidrug efflux transporter AcrB pore domain"/>
    <property type="match status" value="1"/>
</dbReference>
<organism evidence="1">
    <name type="scientific">marine sediment metagenome</name>
    <dbReference type="NCBI Taxonomy" id="412755"/>
    <lineage>
        <taxon>unclassified sequences</taxon>
        <taxon>metagenomes</taxon>
        <taxon>ecological metagenomes</taxon>
    </lineage>
</organism>
<dbReference type="EMBL" id="BART01031934">
    <property type="protein sequence ID" value="GAH18109.1"/>
    <property type="molecule type" value="Genomic_DNA"/>
</dbReference>
<comment type="caution">
    <text evidence="1">The sequence shown here is derived from an EMBL/GenBank/DDBJ whole genome shotgun (WGS) entry which is preliminary data.</text>
</comment>
<dbReference type="Gene3D" id="3.30.2090.10">
    <property type="entry name" value="Multidrug efflux transporter AcrB TolC docking domain, DN and DC subdomains"/>
    <property type="match status" value="1"/>
</dbReference>
<dbReference type="InterPro" id="IPR001036">
    <property type="entry name" value="Acrflvin-R"/>
</dbReference>
<reference evidence="1" key="1">
    <citation type="journal article" date="2014" name="Front. Microbiol.">
        <title>High frequency of phylogenetically diverse reductive dehalogenase-homologous genes in deep subseafloor sedimentary metagenomes.</title>
        <authorList>
            <person name="Kawai M."/>
            <person name="Futagami T."/>
            <person name="Toyoda A."/>
            <person name="Takaki Y."/>
            <person name="Nishi S."/>
            <person name="Hori S."/>
            <person name="Arai W."/>
            <person name="Tsubouchi T."/>
            <person name="Morono Y."/>
            <person name="Uchiyama I."/>
            <person name="Ito T."/>
            <person name="Fujiyama A."/>
            <person name="Inagaki F."/>
            <person name="Takami H."/>
        </authorList>
    </citation>
    <scope>NUCLEOTIDE SEQUENCE</scope>
    <source>
        <strain evidence="1">Expedition CK06-06</strain>
    </source>
</reference>
<dbReference type="PANTHER" id="PTHR32063">
    <property type="match status" value="1"/>
</dbReference>
<dbReference type="PANTHER" id="PTHR32063:SF11">
    <property type="entry name" value="CATION OR DRUG EFFLUX SYSTEM PROTEIN"/>
    <property type="match status" value="1"/>
</dbReference>
<accession>X1ELW6</accession>
<dbReference type="GO" id="GO:0042910">
    <property type="term" value="F:xenobiotic transmembrane transporter activity"/>
    <property type="evidence" value="ECO:0007669"/>
    <property type="project" value="TreeGrafter"/>
</dbReference>
<feature type="non-terminal residue" evidence="1">
    <location>
        <position position="251"/>
    </location>
</feature>
<name>X1ELW6_9ZZZZ</name>
<feature type="non-terminal residue" evidence="1">
    <location>
        <position position="1"/>
    </location>
</feature>
<dbReference type="AlphaFoldDB" id="X1ELW6"/>
<protein>
    <submittedName>
        <fullName evidence="1">Uncharacterized protein</fullName>
    </submittedName>
</protein>
<evidence type="ECO:0000313" key="1">
    <source>
        <dbReference type="EMBL" id="GAH18109.1"/>
    </source>
</evidence>
<dbReference type="GO" id="GO:0005886">
    <property type="term" value="C:plasma membrane"/>
    <property type="evidence" value="ECO:0007669"/>
    <property type="project" value="TreeGrafter"/>
</dbReference>